<dbReference type="SUPFAM" id="SSF53474">
    <property type="entry name" value="alpha/beta-Hydrolases"/>
    <property type="match status" value="1"/>
</dbReference>
<dbReference type="AlphaFoldDB" id="A0AAD5XU02"/>
<evidence type="ECO:0000313" key="3">
    <source>
        <dbReference type="EMBL" id="KAJ3214176.1"/>
    </source>
</evidence>
<dbReference type="GO" id="GO:0055088">
    <property type="term" value="P:lipid homeostasis"/>
    <property type="evidence" value="ECO:0007669"/>
    <property type="project" value="TreeGrafter"/>
</dbReference>
<comment type="similarity">
    <text evidence="1">Belongs to the peptidase S33 family. ABHD4/ABHD5 subfamily.</text>
</comment>
<dbReference type="Gene3D" id="3.40.50.1820">
    <property type="entry name" value="alpha/beta hydrolase"/>
    <property type="match status" value="1"/>
</dbReference>
<name>A0AAD5XU02_9FUNG</name>
<dbReference type="GO" id="GO:0006654">
    <property type="term" value="P:phosphatidic acid biosynthetic process"/>
    <property type="evidence" value="ECO:0007669"/>
    <property type="project" value="TreeGrafter"/>
</dbReference>
<evidence type="ECO:0000313" key="4">
    <source>
        <dbReference type="Proteomes" id="UP001211065"/>
    </source>
</evidence>
<dbReference type="InterPro" id="IPR029058">
    <property type="entry name" value="AB_hydrolase_fold"/>
</dbReference>
<gene>
    <name evidence="3" type="ORF">HK099_006997</name>
</gene>
<proteinExistence type="inferred from homology"/>
<evidence type="ECO:0000259" key="2">
    <source>
        <dbReference type="Pfam" id="PF00561"/>
    </source>
</evidence>
<organism evidence="3 4">
    <name type="scientific">Clydaea vesicula</name>
    <dbReference type="NCBI Taxonomy" id="447962"/>
    <lineage>
        <taxon>Eukaryota</taxon>
        <taxon>Fungi</taxon>
        <taxon>Fungi incertae sedis</taxon>
        <taxon>Chytridiomycota</taxon>
        <taxon>Chytridiomycota incertae sedis</taxon>
        <taxon>Chytridiomycetes</taxon>
        <taxon>Lobulomycetales</taxon>
        <taxon>Lobulomycetaceae</taxon>
        <taxon>Clydaea</taxon>
    </lineage>
</organism>
<keyword evidence="4" id="KW-1185">Reference proteome</keyword>
<dbReference type="PANTHER" id="PTHR42886">
    <property type="entry name" value="RE40534P-RELATED"/>
    <property type="match status" value="1"/>
</dbReference>
<dbReference type="InterPro" id="IPR000073">
    <property type="entry name" value="AB_hydrolase_1"/>
</dbReference>
<evidence type="ECO:0000256" key="1">
    <source>
        <dbReference type="ARBA" id="ARBA00038097"/>
    </source>
</evidence>
<feature type="domain" description="AB hydrolase-1" evidence="2">
    <location>
        <begin position="73"/>
        <end position="205"/>
    </location>
</feature>
<dbReference type="GO" id="GO:0042171">
    <property type="term" value="F:lysophosphatidic acid acyltransferase activity"/>
    <property type="evidence" value="ECO:0007669"/>
    <property type="project" value="TreeGrafter"/>
</dbReference>
<sequence length="379" mass="43304">MDTLDETIILSHEQLHKNNSRYWFGNYARHSKAILAQEKLLKHLKNVKTGLVKVNAADYINTLAINEKKENENVLVLTHGFGAGLGFFHRNYEGLEENLKDWTIYSIDWLGMANSSRPKFPLQNSTLTELENVKIAESFFIDSLENWRKTLNIKKFTLAGHSLGGYLSLSYCEKYPENVEKLILISPAGVGPRPTDEDLKERFRNRSWTFSLAHSIWTRGISPQSIVRRTGWLGQNLVQKYSSRRFSHLSVEELKDFHDYFLHITTQTGSGEYSLSSLLIPGAYAKFPIGERLKKLNIGVSFLYGSDDWMDYKSAVEIANGMAHKPNIVRVLQAGHHLYSDQPAAFNLALIREVKNLETFKKFKDGSGLIYVDIENNKL</sequence>
<reference evidence="3" key="1">
    <citation type="submission" date="2020-05" db="EMBL/GenBank/DDBJ databases">
        <title>Phylogenomic resolution of chytrid fungi.</title>
        <authorList>
            <person name="Stajich J.E."/>
            <person name="Amses K."/>
            <person name="Simmons R."/>
            <person name="Seto K."/>
            <person name="Myers J."/>
            <person name="Bonds A."/>
            <person name="Quandt C.A."/>
            <person name="Barry K."/>
            <person name="Liu P."/>
            <person name="Grigoriev I."/>
            <person name="Longcore J.E."/>
            <person name="James T.Y."/>
        </authorList>
    </citation>
    <scope>NUCLEOTIDE SEQUENCE</scope>
    <source>
        <strain evidence="3">JEL0476</strain>
    </source>
</reference>
<comment type="caution">
    <text evidence="3">The sequence shown here is derived from an EMBL/GenBank/DDBJ whole genome shotgun (WGS) entry which is preliminary data.</text>
</comment>
<protein>
    <recommendedName>
        <fullName evidence="2">AB hydrolase-1 domain-containing protein</fullName>
    </recommendedName>
</protein>
<feature type="non-terminal residue" evidence="3">
    <location>
        <position position="379"/>
    </location>
</feature>
<dbReference type="EMBL" id="JADGJW010000643">
    <property type="protein sequence ID" value="KAJ3214176.1"/>
    <property type="molecule type" value="Genomic_DNA"/>
</dbReference>
<dbReference type="Proteomes" id="UP001211065">
    <property type="component" value="Unassembled WGS sequence"/>
</dbReference>
<dbReference type="GO" id="GO:0052689">
    <property type="term" value="F:carboxylic ester hydrolase activity"/>
    <property type="evidence" value="ECO:0007669"/>
    <property type="project" value="TreeGrafter"/>
</dbReference>
<accession>A0AAD5XU02</accession>
<dbReference type="PANTHER" id="PTHR42886:SF29">
    <property type="entry name" value="PUMMELIG, ISOFORM A"/>
    <property type="match status" value="1"/>
</dbReference>
<dbReference type="Pfam" id="PF00561">
    <property type="entry name" value="Abhydrolase_1"/>
    <property type="match status" value="1"/>
</dbReference>